<keyword evidence="2" id="KW-0812">Transmembrane</keyword>
<protein>
    <submittedName>
        <fullName evidence="3">Uncharacterized protein</fullName>
    </submittedName>
</protein>
<evidence type="ECO:0000256" key="1">
    <source>
        <dbReference type="SAM" id="MobiDB-lite"/>
    </source>
</evidence>
<dbReference type="EMBL" id="QJSP01000008">
    <property type="protein sequence ID" value="PYE16445.1"/>
    <property type="molecule type" value="Genomic_DNA"/>
</dbReference>
<sequence length="257" mass="27919">MGPERAGCNNRGVTQDPEEQPTDPQSDRPNLEKPSAGPSDSIQVPPDLSGMPTLAELDAMDMAELAAGRKSKDKDHANFDEPTPPPASLHHAWLLWIGAAVAALVSVVYGFANLGAISDLLNERLQVGVAQDPNNAAPADRIDSLSGLFPPALLITTLVLLAIQYPLLVATSRRRSRGTRNLYVTLVVVMLLCIPMGMDLLFDYPAVPGALRVVGWIQFALLLLSALFTLRRSVDRWLPPSERMKPSHLIRPGNRLK</sequence>
<evidence type="ECO:0000313" key="4">
    <source>
        <dbReference type="Proteomes" id="UP000247591"/>
    </source>
</evidence>
<keyword evidence="2" id="KW-1133">Transmembrane helix</keyword>
<feature type="transmembrane region" description="Helical" evidence="2">
    <location>
        <begin position="181"/>
        <end position="198"/>
    </location>
</feature>
<organism evidence="3 4">
    <name type="scientific">Williamsia limnetica</name>
    <dbReference type="NCBI Taxonomy" id="882452"/>
    <lineage>
        <taxon>Bacteria</taxon>
        <taxon>Bacillati</taxon>
        <taxon>Actinomycetota</taxon>
        <taxon>Actinomycetes</taxon>
        <taxon>Mycobacteriales</taxon>
        <taxon>Nocardiaceae</taxon>
        <taxon>Williamsia</taxon>
    </lineage>
</organism>
<dbReference type="AlphaFoldDB" id="A0A318RLM5"/>
<comment type="caution">
    <text evidence="3">The sequence shown here is derived from an EMBL/GenBank/DDBJ whole genome shotgun (WGS) entry which is preliminary data.</text>
</comment>
<accession>A0A318RLM5</accession>
<proteinExistence type="predicted"/>
<reference evidence="3 4" key="1">
    <citation type="submission" date="2018-06" db="EMBL/GenBank/DDBJ databases">
        <title>Genomic Encyclopedia of Type Strains, Phase IV (KMG-IV): sequencing the most valuable type-strain genomes for metagenomic binning, comparative biology and taxonomic classification.</title>
        <authorList>
            <person name="Goeker M."/>
        </authorList>
    </citation>
    <scope>NUCLEOTIDE SEQUENCE [LARGE SCALE GENOMIC DNA]</scope>
    <source>
        <strain evidence="3 4">DSM 45521</strain>
    </source>
</reference>
<feature type="transmembrane region" description="Helical" evidence="2">
    <location>
        <begin position="210"/>
        <end position="230"/>
    </location>
</feature>
<keyword evidence="2" id="KW-0472">Membrane</keyword>
<feature type="transmembrane region" description="Helical" evidence="2">
    <location>
        <begin position="93"/>
        <end position="112"/>
    </location>
</feature>
<evidence type="ECO:0000256" key="2">
    <source>
        <dbReference type="SAM" id="Phobius"/>
    </source>
</evidence>
<gene>
    <name evidence="3" type="ORF">DFR67_108196</name>
</gene>
<feature type="region of interest" description="Disordered" evidence="1">
    <location>
        <begin position="1"/>
        <end position="52"/>
    </location>
</feature>
<keyword evidence="4" id="KW-1185">Reference proteome</keyword>
<name>A0A318RLM5_WILLI</name>
<evidence type="ECO:0000313" key="3">
    <source>
        <dbReference type="EMBL" id="PYE16445.1"/>
    </source>
</evidence>
<dbReference type="Proteomes" id="UP000247591">
    <property type="component" value="Unassembled WGS sequence"/>
</dbReference>
<feature type="transmembrane region" description="Helical" evidence="2">
    <location>
        <begin position="148"/>
        <end position="169"/>
    </location>
</feature>